<dbReference type="InterPro" id="IPR038468">
    <property type="entry name" value="MmpS_C"/>
</dbReference>
<feature type="transmembrane region" description="Helical" evidence="1">
    <location>
        <begin position="12"/>
        <end position="31"/>
    </location>
</feature>
<dbReference type="RefSeq" id="WP_309968199.1">
    <property type="nucleotide sequence ID" value="NZ_JAVDWH010000001.1"/>
</dbReference>
<proteinExistence type="predicted"/>
<sequence>MRHSRRRGQRIAVLATVLGTILLLAGAYMVFVENNDEPSTEGPTAPKVSVQPIQPPRDEIPEGFEKFFEAGGGTTTVTGDPLKNAGTGNTIYEVTITLRGNGPFKYMIRTQAGDSTPMSSSSTVTITKRLRGPRAVAQAFVQALGTSATCTIAIDGKVVSSATASKRYQVTGCTG</sequence>
<dbReference type="Proteomes" id="UP001257739">
    <property type="component" value="Unassembled WGS sequence"/>
</dbReference>
<comment type="caution">
    <text evidence="2">The sequence shown here is derived from an EMBL/GenBank/DDBJ whole genome shotgun (WGS) entry which is preliminary data.</text>
</comment>
<keyword evidence="1" id="KW-1133">Transmembrane helix</keyword>
<keyword evidence="3" id="KW-1185">Reference proteome</keyword>
<organism evidence="2 3">
    <name type="scientific">Aeromicrobium panaciterrae</name>
    <dbReference type="NCBI Taxonomy" id="363861"/>
    <lineage>
        <taxon>Bacteria</taxon>
        <taxon>Bacillati</taxon>
        <taxon>Actinomycetota</taxon>
        <taxon>Actinomycetes</taxon>
        <taxon>Propionibacteriales</taxon>
        <taxon>Nocardioidaceae</taxon>
        <taxon>Aeromicrobium</taxon>
    </lineage>
</organism>
<dbReference type="Gene3D" id="2.60.40.2880">
    <property type="entry name" value="MmpS1-5, C-terminal soluble domain"/>
    <property type="match status" value="1"/>
</dbReference>
<evidence type="ECO:0000313" key="3">
    <source>
        <dbReference type="Proteomes" id="UP001257739"/>
    </source>
</evidence>
<dbReference type="EMBL" id="JAVDWH010000001">
    <property type="protein sequence ID" value="MDR7086414.1"/>
    <property type="molecule type" value="Genomic_DNA"/>
</dbReference>
<protein>
    <submittedName>
        <fullName evidence="2">Uncharacterized protein</fullName>
    </submittedName>
</protein>
<accession>A0ABU1UMK3</accession>
<name>A0ABU1UMK3_9ACTN</name>
<evidence type="ECO:0000256" key="1">
    <source>
        <dbReference type="SAM" id="Phobius"/>
    </source>
</evidence>
<keyword evidence="1" id="KW-0812">Transmembrane</keyword>
<gene>
    <name evidence="2" type="ORF">J2X11_001253</name>
</gene>
<keyword evidence="1" id="KW-0472">Membrane</keyword>
<evidence type="ECO:0000313" key="2">
    <source>
        <dbReference type="EMBL" id="MDR7086414.1"/>
    </source>
</evidence>
<reference evidence="2 3" key="1">
    <citation type="submission" date="2023-07" db="EMBL/GenBank/DDBJ databases">
        <title>Sorghum-associated microbial communities from plants grown in Nebraska, USA.</title>
        <authorList>
            <person name="Schachtman D."/>
        </authorList>
    </citation>
    <scope>NUCLEOTIDE SEQUENCE [LARGE SCALE GENOMIC DNA]</scope>
    <source>
        <strain evidence="2 3">BE248</strain>
    </source>
</reference>